<dbReference type="Gene3D" id="3.30.2450.30">
    <property type="match status" value="1"/>
</dbReference>
<dbReference type="GO" id="GO:0006281">
    <property type="term" value="P:DNA repair"/>
    <property type="evidence" value="ECO:0007669"/>
    <property type="project" value="InterPro"/>
</dbReference>
<dbReference type="EMBL" id="QGNW01000030">
    <property type="protein sequence ID" value="RVX11537.1"/>
    <property type="molecule type" value="Genomic_DNA"/>
</dbReference>
<dbReference type="SUPFAM" id="SSF56672">
    <property type="entry name" value="DNA/RNA polymerases"/>
    <property type="match status" value="1"/>
</dbReference>
<dbReference type="GO" id="GO:0004519">
    <property type="term" value="F:endonuclease activity"/>
    <property type="evidence" value="ECO:0007669"/>
    <property type="project" value="InterPro"/>
</dbReference>
<evidence type="ECO:0000313" key="4">
    <source>
        <dbReference type="Proteomes" id="UP000288805"/>
    </source>
</evidence>
<sequence>MERFDVERKAFQVKFEGINGGMWLSITERSRGFVVSLGFGEEELDWLLEHLKKAVELEASGGFTRKIRGKTRTHLMEICFNSRGRFMKITEIVAKRKSLVLVVPEGVKGNGWETLRKAITRVQDVSDQAVRASKEKDKEPQVSKGMYREGRSYADVVAEKGHRNGASMPVGRWARAVICESKGKILDWFDVGKVIARMMGKKGMVSVTPISEYKGCFFVDSARRAMWFQDQGSLTVRGGVVALRRWSPKENSVVGGKFRRGWLELRGLPFHLWDEFQLRYILQKWGRVTKVAKETLKLVGLSKVKMWVEMHPKVVLPALLEVEDGAWSFTVAVSVIEEAEEDFLLRPESNRSKDEVTSAEGCVHQRPKNAEGLRATARDNEYHRWRPRHRSRVRYSVSNSDTEVEKGRGKSCLGPTAGSVEGPTKPEAFFKGRFARAHFEEKNIGPSAGPIHETEAGSSNGGPAMPSSSKLQRSGTSAKEVMPIAHSQESAKLKGNSVTARRKTRSWPPSLKVTSIVPKRNLDGDGAPEANRDFIWGRSVFKKGALSSVSEKSRRFTGGTEGDEGISPCNWVKKVRPLSLALSEKDLPLDGAFNPNILSDSSVSSVIPSRCQAFSPFPLESSLVSQRSPFPKIAVVEPSRLVGVSRSEGVAFPLETSNRNSEDWPLFKDSLSSPEKLCVSGKAQSPNPEPPSLPLEGFQVEGLTPEKMVKVQSVLESLRIRLVRENGKGAEEENQSNSFADKILSWNTRGLGSKKKRRIVRRFLSTQNPDIVMLQETKRETWDRRFVSSVWKGKRVEWAALPACGALGGIVILWDSSKFECTEKVLGSFSVTVKFNSGEEGSCWLTSVYGPINPLWRKDFWLELQDLYGLTFPRWCVGGDFNVIRRISEKLGETRLTFNMRCFDEFIRESGLLDPPLRNAAFTWSNMQADPICKRLDRFLFSSEWDTFFSQSFQEALPRWTSDHNPICLETNPLKWGPTPFRFENMWLLHPEFKEKFRVWWLECTGEGWEGHKFMRKLKFVKSKLKEWNIMTFGDLKERKKLILTDLSRIDLIEQEGNLNSDLVLERTLKRRELEDVLLKEEVQWRQKSKVKWIKEGDCNSKFFHRVATGESWRVEGIDWVPISDESGVWLDRPFTEEEVRRAVFQLNKEKAPGPDGFTIAVYQECWDVIKEDLMRVFLEFHTNGVINQSTNATFIALVPKKSQSVKISDYRPISLVTSLYKIIAKVLSGRLRKVLHETISDSQGAFVEGRHILDAVLIANEVVDEKRRSGEEGIVFKIDFEKAYDHVDWGFLDHVLQRKGFSQKWRSWIRGCLSSASFAILVNGNAKGWVKASRGLRQGDPLSPFLFTLVADVLSRMLFRAEETGLTEGFSVGRDRTRVSLLQFADDTIFFSKASMEHLQNLKIILLVFGQVSGLKINIEKSTISGINTRQELLSSLASVFDCRVSEWPLSYLGLPLGGNPKTIGFWDPVVERISRRLDGWKKAYLSLGGRITLIQSCLSHIPSYFLSLFKIPASIASKIEKMQRNFLWSRAGEGKKDHLVRWEVVSRPKELGGLGFGKISLRNIALLGKWLWRFPRERSGLWYKVIGSIYGTHPNGWDANMVVRWSHRCPWKAIAQVFQEFSPFVRLVVGNGERIRFWEDLWWGNQSLCSQFADLYRVISMKNLTVSNVLGNSFPLAWNLNFRRNLTDSEIDLLQRLMSSLSSVRFSPSLADSRAWSLSSSGLFTVKSFFLALSKVSNPILFLPAKFLWSSKVPSKVKALAWIVAHGKVNTNDKLQLRRPYKSLCPQWCILCKGNGESIDHLFLHCPVTIGLWNKLFKLAGLDWVPPRSFEDMLVIAFKGLGNSLRGKTL</sequence>
<dbReference type="Gene3D" id="3.60.10.10">
    <property type="entry name" value="Endonuclease/exonuclease/phosphatase"/>
    <property type="match status" value="1"/>
</dbReference>
<dbReference type="SUPFAM" id="SSF56219">
    <property type="entry name" value="DNase I-like"/>
    <property type="match status" value="1"/>
</dbReference>
<dbReference type="InterPro" id="IPR000477">
    <property type="entry name" value="RT_dom"/>
</dbReference>
<name>A0A438JRF4_VITVI</name>
<comment type="caution">
    <text evidence="3">The sequence shown here is derived from an EMBL/GenBank/DDBJ whole genome shotgun (WGS) entry which is preliminary data.</text>
</comment>
<dbReference type="Pfam" id="PF00078">
    <property type="entry name" value="RVT_1"/>
    <property type="match status" value="1"/>
</dbReference>
<dbReference type="InterPro" id="IPR020847">
    <property type="entry name" value="AP_endonuclease_F1_BS"/>
</dbReference>
<dbReference type="GO" id="GO:0003677">
    <property type="term" value="F:DNA binding"/>
    <property type="evidence" value="ECO:0007669"/>
    <property type="project" value="InterPro"/>
</dbReference>
<dbReference type="PANTHER" id="PTHR33116:SF78">
    <property type="entry name" value="OS12G0587133 PROTEIN"/>
    <property type="match status" value="1"/>
</dbReference>
<dbReference type="PROSITE" id="PS00726">
    <property type="entry name" value="AP_NUCLEASE_F1_1"/>
    <property type="match status" value="1"/>
</dbReference>
<evidence type="ECO:0000259" key="2">
    <source>
        <dbReference type="PROSITE" id="PS50878"/>
    </source>
</evidence>
<reference evidence="3 4" key="1">
    <citation type="journal article" date="2018" name="PLoS Genet.">
        <title>Population sequencing reveals clonal diversity and ancestral inbreeding in the grapevine cultivar Chardonnay.</title>
        <authorList>
            <person name="Roach M.J."/>
            <person name="Johnson D.L."/>
            <person name="Bohlmann J."/>
            <person name="van Vuuren H.J."/>
            <person name="Jones S.J."/>
            <person name="Pretorius I.S."/>
            <person name="Schmidt S.A."/>
            <person name="Borneman A.R."/>
        </authorList>
    </citation>
    <scope>NUCLEOTIDE SEQUENCE [LARGE SCALE GENOMIC DNA]</scope>
    <source>
        <strain evidence="4">cv. Chardonnay</strain>
        <tissue evidence="3">Leaf</tissue>
    </source>
</reference>
<feature type="region of interest" description="Disordered" evidence="1">
    <location>
        <begin position="396"/>
        <end position="425"/>
    </location>
</feature>
<dbReference type="PROSITE" id="PS50878">
    <property type="entry name" value="RT_POL"/>
    <property type="match status" value="1"/>
</dbReference>
<accession>A0A438JRF4</accession>
<evidence type="ECO:0000313" key="3">
    <source>
        <dbReference type="EMBL" id="RVX11537.1"/>
    </source>
</evidence>
<gene>
    <name evidence="3" type="primary">LORF2_109</name>
    <name evidence="3" type="ORF">CK203_015756</name>
</gene>
<dbReference type="Pfam" id="PF03372">
    <property type="entry name" value="Exo_endo_phos"/>
    <property type="match status" value="1"/>
</dbReference>
<dbReference type="PANTHER" id="PTHR33116">
    <property type="entry name" value="REVERSE TRANSCRIPTASE ZINC-BINDING DOMAIN-CONTAINING PROTEIN-RELATED-RELATED"/>
    <property type="match status" value="1"/>
</dbReference>
<dbReference type="InterPro" id="IPR026960">
    <property type="entry name" value="RVT-Znf"/>
</dbReference>
<dbReference type="InterPro" id="IPR043502">
    <property type="entry name" value="DNA/RNA_pol_sf"/>
</dbReference>
<proteinExistence type="predicted"/>
<feature type="domain" description="Reverse transcriptase" evidence="2">
    <location>
        <begin position="1180"/>
        <end position="1458"/>
    </location>
</feature>
<dbReference type="Pfam" id="PF13966">
    <property type="entry name" value="zf-RVT"/>
    <property type="match status" value="1"/>
</dbReference>
<feature type="compositionally biased region" description="Polar residues" evidence="1">
    <location>
        <begin position="466"/>
        <end position="477"/>
    </location>
</feature>
<dbReference type="Proteomes" id="UP000288805">
    <property type="component" value="Unassembled WGS sequence"/>
</dbReference>
<dbReference type="InterPro" id="IPR036691">
    <property type="entry name" value="Endo/exonu/phosph_ase_sf"/>
</dbReference>
<organism evidence="3 4">
    <name type="scientific">Vitis vinifera</name>
    <name type="common">Grape</name>
    <dbReference type="NCBI Taxonomy" id="29760"/>
    <lineage>
        <taxon>Eukaryota</taxon>
        <taxon>Viridiplantae</taxon>
        <taxon>Streptophyta</taxon>
        <taxon>Embryophyta</taxon>
        <taxon>Tracheophyta</taxon>
        <taxon>Spermatophyta</taxon>
        <taxon>Magnoliopsida</taxon>
        <taxon>eudicotyledons</taxon>
        <taxon>Gunneridae</taxon>
        <taxon>Pentapetalae</taxon>
        <taxon>rosids</taxon>
        <taxon>Vitales</taxon>
        <taxon>Vitaceae</taxon>
        <taxon>Viteae</taxon>
        <taxon>Vitis</taxon>
    </lineage>
</organism>
<evidence type="ECO:0000256" key="1">
    <source>
        <dbReference type="SAM" id="MobiDB-lite"/>
    </source>
</evidence>
<dbReference type="CDD" id="cd01650">
    <property type="entry name" value="RT_nLTR_like"/>
    <property type="match status" value="1"/>
</dbReference>
<dbReference type="InterPro" id="IPR005135">
    <property type="entry name" value="Endo/exonuclease/phosphatase"/>
</dbReference>
<feature type="region of interest" description="Disordered" evidence="1">
    <location>
        <begin position="443"/>
        <end position="507"/>
    </location>
</feature>
<protein>
    <submittedName>
        <fullName evidence="3">LINE-1 retrotransposable element ORF2 protein</fullName>
    </submittedName>
</protein>